<keyword evidence="2" id="KW-0274">FAD</keyword>
<comment type="caution">
    <text evidence="6">The sequence shown here is derived from an EMBL/GenBank/DDBJ whole genome shotgun (WGS) entry which is preliminary data.</text>
</comment>
<reference evidence="6 7" key="1">
    <citation type="submission" date="2018-05" db="EMBL/GenBank/DDBJ databases">
        <title>Draft genome sequence of Scytalidium lignicola DSM 105466, a ubiquitous saprotrophic fungus.</title>
        <authorList>
            <person name="Buettner E."/>
            <person name="Gebauer A.M."/>
            <person name="Hofrichter M."/>
            <person name="Liers C."/>
            <person name="Kellner H."/>
        </authorList>
    </citation>
    <scope>NUCLEOTIDE SEQUENCE [LARGE SCALE GENOMIC DNA]</scope>
    <source>
        <strain evidence="6 7">DSM 105466</strain>
    </source>
</reference>
<feature type="domain" description="FAD-binding" evidence="5">
    <location>
        <begin position="5"/>
        <end position="361"/>
    </location>
</feature>
<keyword evidence="1" id="KW-0285">Flavoprotein</keyword>
<proteinExistence type="predicted"/>
<feature type="non-terminal residue" evidence="6">
    <location>
        <position position="1"/>
    </location>
</feature>
<keyword evidence="3" id="KW-0560">Oxidoreductase</keyword>
<dbReference type="EMBL" id="NCSJ02000007">
    <property type="protein sequence ID" value="RFU35562.1"/>
    <property type="molecule type" value="Genomic_DNA"/>
</dbReference>
<organism evidence="6 7">
    <name type="scientific">Scytalidium lignicola</name>
    <name type="common">Hyphomycete</name>
    <dbReference type="NCBI Taxonomy" id="5539"/>
    <lineage>
        <taxon>Eukaryota</taxon>
        <taxon>Fungi</taxon>
        <taxon>Dikarya</taxon>
        <taxon>Ascomycota</taxon>
        <taxon>Pezizomycotina</taxon>
        <taxon>Leotiomycetes</taxon>
        <taxon>Leotiomycetes incertae sedis</taxon>
        <taxon>Scytalidium</taxon>
    </lineage>
</organism>
<name>A0A3E2HQM2_SCYLI</name>
<dbReference type="STRING" id="5539.A0A3E2HQM2"/>
<dbReference type="Proteomes" id="UP000258309">
    <property type="component" value="Unassembled WGS sequence"/>
</dbReference>
<feature type="non-terminal residue" evidence="6">
    <location>
        <position position="394"/>
    </location>
</feature>
<dbReference type="OMA" id="AYTGISF"/>
<dbReference type="PANTHER" id="PTHR46972">
    <property type="entry name" value="MONOOXYGENASE ASQM-RELATED"/>
    <property type="match status" value="1"/>
</dbReference>
<keyword evidence="7" id="KW-1185">Reference proteome</keyword>
<dbReference type="InterPro" id="IPR036188">
    <property type="entry name" value="FAD/NAD-bd_sf"/>
</dbReference>
<protein>
    <recommendedName>
        <fullName evidence="5">FAD-binding domain-containing protein</fullName>
    </recommendedName>
</protein>
<dbReference type="Pfam" id="PF01494">
    <property type="entry name" value="FAD_binding_3"/>
    <property type="match status" value="1"/>
</dbReference>
<dbReference type="PANTHER" id="PTHR46972:SF1">
    <property type="entry name" value="FAD DEPENDENT OXIDOREDUCTASE DOMAIN-CONTAINING PROTEIN"/>
    <property type="match status" value="1"/>
</dbReference>
<evidence type="ECO:0000256" key="3">
    <source>
        <dbReference type="ARBA" id="ARBA00023002"/>
    </source>
</evidence>
<accession>A0A3E2HQM2</accession>
<dbReference type="SUPFAM" id="SSF51905">
    <property type="entry name" value="FAD/NAD(P)-binding domain"/>
    <property type="match status" value="1"/>
</dbReference>
<evidence type="ECO:0000256" key="4">
    <source>
        <dbReference type="ARBA" id="ARBA00023033"/>
    </source>
</evidence>
<evidence type="ECO:0000256" key="2">
    <source>
        <dbReference type="ARBA" id="ARBA00022827"/>
    </source>
</evidence>
<keyword evidence="4" id="KW-0503">Monooxygenase</keyword>
<dbReference type="Gene3D" id="3.50.50.60">
    <property type="entry name" value="FAD/NAD(P)-binding domain"/>
    <property type="match status" value="1"/>
</dbReference>
<dbReference type="AlphaFoldDB" id="A0A3E2HQM2"/>
<dbReference type="GO" id="GO:0071949">
    <property type="term" value="F:FAD binding"/>
    <property type="evidence" value="ECO:0007669"/>
    <property type="project" value="InterPro"/>
</dbReference>
<sequence length="394" mass="43766">MSNLRIAIIGAGPGGLTLARILQKNGTKCTIFEADENITSRSQGGMLDLHAETGQLALREAGLFEAFQKACRPSAEAMKLVKKDGTVPWDENKMELPEDLQRNRPEIDRRDLRNLLLDGIDPEVIQWDKKLDRVEESVSTPGEYTLHFSNGTEAGPFNVVVGADGAWSKVRPLLTDEKPYYSGITIVELHAKEVSTKKQWLSDYTGAGSCFMFDEGRVLVLQRNADDSIRVYAGVRQPETWVKDCGIDWADTMKARQLLTEQYFGDCHEDLKRIINVEATDELTTRALYMLPIGLTWAPRRGVTLLGDAAHVMTPFAGVGVNIALADALGLAKSLLKGSNLKEAIKEYEDEMFVRAKKNAEKTYKGLKGHFSADGIDQRVAMLNEHAKKLGIRK</sequence>
<dbReference type="PRINTS" id="PR00420">
    <property type="entry name" value="RNGMNOXGNASE"/>
</dbReference>
<gene>
    <name evidence="6" type="ORF">B7463_g771</name>
</gene>
<evidence type="ECO:0000313" key="7">
    <source>
        <dbReference type="Proteomes" id="UP000258309"/>
    </source>
</evidence>
<evidence type="ECO:0000313" key="6">
    <source>
        <dbReference type="EMBL" id="RFU35562.1"/>
    </source>
</evidence>
<dbReference type="OrthoDB" id="655030at2759"/>
<evidence type="ECO:0000259" key="5">
    <source>
        <dbReference type="Pfam" id="PF01494"/>
    </source>
</evidence>
<dbReference type="InterPro" id="IPR002938">
    <property type="entry name" value="FAD-bd"/>
</dbReference>
<dbReference type="GO" id="GO:0004497">
    <property type="term" value="F:monooxygenase activity"/>
    <property type="evidence" value="ECO:0007669"/>
    <property type="project" value="UniProtKB-KW"/>
</dbReference>
<evidence type="ECO:0000256" key="1">
    <source>
        <dbReference type="ARBA" id="ARBA00022630"/>
    </source>
</evidence>